<organism evidence="1 2">
    <name type="scientific">Hyalomma asiaticum</name>
    <name type="common">Tick</name>
    <dbReference type="NCBI Taxonomy" id="266040"/>
    <lineage>
        <taxon>Eukaryota</taxon>
        <taxon>Metazoa</taxon>
        <taxon>Ecdysozoa</taxon>
        <taxon>Arthropoda</taxon>
        <taxon>Chelicerata</taxon>
        <taxon>Arachnida</taxon>
        <taxon>Acari</taxon>
        <taxon>Parasitiformes</taxon>
        <taxon>Ixodida</taxon>
        <taxon>Ixodoidea</taxon>
        <taxon>Ixodidae</taxon>
        <taxon>Hyalomminae</taxon>
        <taxon>Hyalomma</taxon>
    </lineage>
</organism>
<comment type="caution">
    <text evidence="1">The sequence shown here is derived from an EMBL/GenBank/DDBJ whole genome shotgun (WGS) entry which is preliminary data.</text>
</comment>
<protein>
    <submittedName>
        <fullName evidence="1">Uncharacterized protein</fullName>
    </submittedName>
</protein>
<name>A0ACB7T1B9_HYAAI</name>
<proteinExistence type="predicted"/>
<keyword evidence="2" id="KW-1185">Reference proteome</keyword>
<evidence type="ECO:0000313" key="1">
    <source>
        <dbReference type="EMBL" id="KAH6941312.1"/>
    </source>
</evidence>
<evidence type="ECO:0000313" key="2">
    <source>
        <dbReference type="Proteomes" id="UP000821845"/>
    </source>
</evidence>
<accession>A0ACB7T1B9</accession>
<dbReference type="Proteomes" id="UP000821845">
    <property type="component" value="Chromosome 11"/>
</dbReference>
<gene>
    <name evidence="1" type="ORF">HPB50_016085</name>
</gene>
<reference evidence="1" key="1">
    <citation type="submission" date="2020-05" db="EMBL/GenBank/DDBJ databases">
        <title>Large-scale comparative analyses of tick genomes elucidate their genetic diversity and vector capacities.</title>
        <authorList>
            <person name="Jia N."/>
            <person name="Wang J."/>
            <person name="Shi W."/>
            <person name="Du L."/>
            <person name="Sun Y."/>
            <person name="Zhan W."/>
            <person name="Jiang J."/>
            <person name="Wang Q."/>
            <person name="Zhang B."/>
            <person name="Ji P."/>
            <person name="Sakyi L.B."/>
            <person name="Cui X."/>
            <person name="Yuan T."/>
            <person name="Jiang B."/>
            <person name="Yang W."/>
            <person name="Lam T.T.-Y."/>
            <person name="Chang Q."/>
            <person name="Ding S."/>
            <person name="Wang X."/>
            <person name="Zhu J."/>
            <person name="Ruan X."/>
            <person name="Zhao L."/>
            <person name="Wei J."/>
            <person name="Que T."/>
            <person name="Du C."/>
            <person name="Cheng J."/>
            <person name="Dai P."/>
            <person name="Han X."/>
            <person name="Huang E."/>
            <person name="Gao Y."/>
            <person name="Liu J."/>
            <person name="Shao H."/>
            <person name="Ye R."/>
            <person name="Li L."/>
            <person name="Wei W."/>
            <person name="Wang X."/>
            <person name="Wang C."/>
            <person name="Yang T."/>
            <person name="Huo Q."/>
            <person name="Li W."/>
            <person name="Guo W."/>
            <person name="Chen H."/>
            <person name="Zhou L."/>
            <person name="Ni X."/>
            <person name="Tian J."/>
            <person name="Zhou Y."/>
            <person name="Sheng Y."/>
            <person name="Liu T."/>
            <person name="Pan Y."/>
            <person name="Xia L."/>
            <person name="Li J."/>
            <person name="Zhao F."/>
            <person name="Cao W."/>
        </authorList>
    </citation>
    <scope>NUCLEOTIDE SEQUENCE</scope>
    <source>
        <strain evidence="1">Hyas-2018</strain>
    </source>
</reference>
<dbReference type="EMBL" id="CM023491">
    <property type="protein sequence ID" value="KAH6941312.1"/>
    <property type="molecule type" value="Genomic_DNA"/>
</dbReference>
<sequence>MTVQQPTGTYQGLRKDDNAIPSDDELLDGEGSLLWRDIVARFQRAVVWLLSLGPVPRHVALLSELFFHVGADMLSAFMFSVRNFSRNTFDMTAALNQAQKANVQILEKLDIYKTLGVQCCVCGDLERLPVELRVSMARSEIATSNLGESLKKQMACAAYNSTYQMSRMALHLAKAVQEGDIRSDDITGEFLDEYVALTECPSADLLFRAGGDQRFSDFEVLQCNYAYFHVEALKWPDVGFLSWMRAMIHFQLLWPAIQAVKEKHNKIASGVGCRSDPERVIRQHKFLRHVHATRLLSMERIANLGKDVVCH</sequence>